<evidence type="ECO:0000313" key="7">
    <source>
        <dbReference type="Proteomes" id="UP001140562"/>
    </source>
</evidence>
<dbReference type="Pfam" id="PF04479">
    <property type="entry name" value="RTA1"/>
    <property type="match status" value="1"/>
</dbReference>
<evidence type="ECO:0000256" key="5">
    <source>
        <dbReference type="SAM" id="Phobius"/>
    </source>
</evidence>
<comment type="subcellular location">
    <subcellularLocation>
        <location evidence="1">Membrane</location>
        <topology evidence="1">Multi-pass membrane protein</topology>
    </subcellularLocation>
</comment>
<dbReference type="PANTHER" id="PTHR31465:SF13">
    <property type="entry name" value="RTA1 DOMAIN PROTEIN-RELATED"/>
    <property type="match status" value="1"/>
</dbReference>
<protein>
    <recommendedName>
        <fullName evidence="8">RTA1 domain protein</fullName>
    </recommendedName>
</protein>
<reference evidence="6" key="1">
    <citation type="submission" date="2022-10" db="EMBL/GenBank/DDBJ databases">
        <title>Tapping the CABI collections for fungal endophytes: first genome assemblies for Collariella, Neodidymelliopsis, Ascochyta clinopodiicola, Didymella pomorum, Didymosphaeria variabile, Neocosmospora piperis and Neocucurbitaria cava.</title>
        <authorList>
            <person name="Hill R."/>
        </authorList>
    </citation>
    <scope>NUCLEOTIDE SEQUENCE</scope>
    <source>
        <strain evidence="6">IMI 360193</strain>
    </source>
</reference>
<proteinExistence type="predicted"/>
<evidence type="ECO:0008006" key="8">
    <source>
        <dbReference type="Google" id="ProtNLM"/>
    </source>
</evidence>
<dbReference type="PANTHER" id="PTHR31465">
    <property type="entry name" value="PROTEIN RTA1-RELATED"/>
    <property type="match status" value="1"/>
</dbReference>
<gene>
    <name evidence="6" type="ORF">N0V87_004149</name>
</gene>
<dbReference type="InterPro" id="IPR007568">
    <property type="entry name" value="RTA1"/>
</dbReference>
<organism evidence="6 7">
    <name type="scientific">Didymella glomerata</name>
    <dbReference type="NCBI Taxonomy" id="749621"/>
    <lineage>
        <taxon>Eukaryota</taxon>
        <taxon>Fungi</taxon>
        <taxon>Dikarya</taxon>
        <taxon>Ascomycota</taxon>
        <taxon>Pezizomycotina</taxon>
        <taxon>Dothideomycetes</taxon>
        <taxon>Pleosporomycetidae</taxon>
        <taxon>Pleosporales</taxon>
        <taxon>Pleosporineae</taxon>
        <taxon>Didymellaceae</taxon>
        <taxon>Didymella</taxon>
    </lineage>
</organism>
<feature type="transmembrane region" description="Helical" evidence="5">
    <location>
        <begin position="63"/>
        <end position="83"/>
    </location>
</feature>
<evidence type="ECO:0000256" key="3">
    <source>
        <dbReference type="ARBA" id="ARBA00022989"/>
    </source>
</evidence>
<dbReference type="AlphaFoldDB" id="A0A9W9C0V0"/>
<dbReference type="Proteomes" id="UP001140562">
    <property type="component" value="Unassembled WGS sequence"/>
</dbReference>
<name>A0A9W9C0V0_9PLEO</name>
<dbReference type="GO" id="GO:0016020">
    <property type="term" value="C:membrane"/>
    <property type="evidence" value="ECO:0007669"/>
    <property type="project" value="UniProtKB-SubCell"/>
</dbReference>
<dbReference type="OrthoDB" id="3358017at2759"/>
<sequence>MFTAGFAIRAYDAWNYEIVGTYIASTLLIYCAPPLLELANYHVLGRILYYVPYFAPIHPGRTLTTFGILSAFVETMNALGVSYLLSPRIGESKQSLGNALLKASLICQLVIICLFCFITGVFHMRCRRAGITSRKVQGPIITMYVSTTLILIRTIYRIVEYFGTSRIPAKSPPDWDPMSLSPLIRYEWFFWVFEATPMLINTALWNIRHPRRYLPENYHIYLAQDGQTELKGPGWQNDRPWLLTFVDPCRLTAAVTGGRRRKEKQFWEMNGFEHFTPNRG</sequence>
<evidence type="ECO:0000256" key="2">
    <source>
        <dbReference type="ARBA" id="ARBA00022692"/>
    </source>
</evidence>
<evidence type="ECO:0000256" key="4">
    <source>
        <dbReference type="ARBA" id="ARBA00023136"/>
    </source>
</evidence>
<keyword evidence="3 5" id="KW-1133">Transmembrane helix</keyword>
<keyword evidence="4 5" id="KW-0472">Membrane</keyword>
<accession>A0A9W9C0V0</accession>
<feature type="transmembrane region" description="Helical" evidence="5">
    <location>
        <begin position="103"/>
        <end position="124"/>
    </location>
</feature>
<keyword evidence="7" id="KW-1185">Reference proteome</keyword>
<keyword evidence="2 5" id="KW-0812">Transmembrane</keyword>
<evidence type="ECO:0000256" key="1">
    <source>
        <dbReference type="ARBA" id="ARBA00004141"/>
    </source>
</evidence>
<evidence type="ECO:0000313" key="6">
    <source>
        <dbReference type="EMBL" id="KAJ4338172.1"/>
    </source>
</evidence>
<comment type="caution">
    <text evidence="6">The sequence shown here is derived from an EMBL/GenBank/DDBJ whole genome shotgun (WGS) entry which is preliminary data.</text>
</comment>
<dbReference type="EMBL" id="JAPEUV010000032">
    <property type="protein sequence ID" value="KAJ4338172.1"/>
    <property type="molecule type" value="Genomic_DNA"/>
</dbReference>